<keyword evidence="2" id="KW-1185">Reference proteome</keyword>
<dbReference type="Proteomes" id="UP000596661">
    <property type="component" value="Chromosome 3"/>
</dbReference>
<protein>
    <submittedName>
        <fullName evidence="1">Uncharacterized protein</fullName>
    </submittedName>
</protein>
<dbReference type="EMBL" id="UZAU01000248">
    <property type="status" value="NOT_ANNOTATED_CDS"/>
    <property type="molecule type" value="Genomic_DNA"/>
</dbReference>
<reference evidence="1" key="2">
    <citation type="submission" date="2021-03" db="UniProtKB">
        <authorList>
            <consortium name="EnsemblPlants"/>
        </authorList>
    </citation>
    <scope>IDENTIFICATION</scope>
</reference>
<proteinExistence type="predicted"/>
<reference evidence="1" key="1">
    <citation type="submission" date="2018-11" db="EMBL/GenBank/DDBJ databases">
        <authorList>
            <person name="Grassa J C."/>
        </authorList>
    </citation>
    <scope>NUCLEOTIDE SEQUENCE [LARGE SCALE GENOMIC DNA]</scope>
</reference>
<accession>A0A803QXU5</accession>
<sequence length="69" mass="7866">MKVRGGCRLWLVYMKIGLFSRDNQDLLTHLNRIKDFGSNLKSISSIISLGNMPSLKFKEISIAKTHTNE</sequence>
<evidence type="ECO:0000313" key="1">
    <source>
        <dbReference type="EnsemblPlants" id="cds.novel_model_2700_5bd9a17a"/>
    </source>
</evidence>
<evidence type="ECO:0000313" key="2">
    <source>
        <dbReference type="Proteomes" id="UP000596661"/>
    </source>
</evidence>
<name>A0A803QXU5_CANSA</name>
<organism evidence="1 2">
    <name type="scientific">Cannabis sativa</name>
    <name type="common">Hemp</name>
    <name type="synonym">Marijuana</name>
    <dbReference type="NCBI Taxonomy" id="3483"/>
    <lineage>
        <taxon>Eukaryota</taxon>
        <taxon>Viridiplantae</taxon>
        <taxon>Streptophyta</taxon>
        <taxon>Embryophyta</taxon>
        <taxon>Tracheophyta</taxon>
        <taxon>Spermatophyta</taxon>
        <taxon>Magnoliopsida</taxon>
        <taxon>eudicotyledons</taxon>
        <taxon>Gunneridae</taxon>
        <taxon>Pentapetalae</taxon>
        <taxon>rosids</taxon>
        <taxon>fabids</taxon>
        <taxon>Rosales</taxon>
        <taxon>Cannabaceae</taxon>
        <taxon>Cannabis</taxon>
    </lineage>
</organism>
<dbReference type="AlphaFoldDB" id="A0A803QXU5"/>
<dbReference type="Gramene" id="novel_model_2700_5bd9a17a">
    <property type="protein sequence ID" value="cds.novel_model_2700_5bd9a17a"/>
    <property type="gene ID" value="novel_gene_1451_5bd9a17a"/>
</dbReference>
<dbReference type="EnsemblPlants" id="novel_model_2700_5bd9a17a">
    <property type="protein sequence ID" value="cds.novel_model_2700_5bd9a17a"/>
    <property type="gene ID" value="novel_gene_1451_5bd9a17a"/>
</dbReference>